<dbReference type="Gene3D" id="3.40.50.2000">
    <property type="entry name" value="Glycogen Phosphorylase B"/>
    <property type="match status" value="3"/>
</dbReference>
<proteinExistence type="predicted"/>
<dbReference type="AlphaFoldDB" id="A0A9X2DR30"/>
<dbReference type="InterPro" id="IPR001296">
    <property type="entry name" value="Glyco_trans_1"/>
</dbReference>
<gene>
    <name evidence="3" type="ORF">M3202_15930</name>
</gene>
<feature type="domain" description="Glycosyl transferase family 1" evidence="2">
    <location>
        <begin position="223"/>
        <end position="314"/>
    </location>
</feature>
<organism evidence="3 4">
    <name type="scientific">Halalkalibacter oceani</name>
    <dbReference type="NCBI Taxonomy" id="1653776"/>
    <lineage>
        <taxon>Bacteria</taxon>
        <taxon>Bacillati</taxon>
        <taxon>Bacillota</taxon>
        <taxon>Bacilli</taxon>
        <taxon>Bacillales</taxon>
        <taxon>Bacillaceae</taxon>
        <taxon>Halalkalibacter</taxon>
    </lineage>
</organism>
<keyword evidence="4" id="KW-1185">Reference proteome</keyword>
<dbReference type="Pfam" id="PF00534">
    <property type="entry name" value="Glycos_transf_1"/>
    <property type="match status" value="1"/>
</dbReference>
<evidence type="ECO:0000313" key="3">
    <source>
        <dbReference type="EMBL" id="MCM3715556.1"/>
    </source>
</evidence>
<sequence>MTNTSIRVLQGTINIANQMNTQAKGLERLGVPIKTANHYQNYLNYPTKYDLNIELPREIMAAQLTIQDQIIPAFDLFHFHFATSLQRGNVDLPLLAANGKPICMQHWGSEVRMLSKALKTNPFAKVKLEDEGRLQKKLEELGQYIPFCVVADHELIQYVQPFYEEVHVIPSMIDLRDYKKSWFRKKRKRPLIVHAPTHVDVKGTPHILQAVEQLKLSYSFDFKLIHGMAHHEAKKWYKKADLIIDQLHIGSYGLFAVEAMALGKPVICYISDYMAEHYPKDLPIISANPETIFDTLKNLLKNQDQLTELGKKGRAYVKKEHNMDKNAARLLNLYELMMGNKKG</sequence>
<evidence type="ECO:0000313" key="4">
    <source>
        <dbReference type="Proteomes" id="UP001139179"/>
    </source>
</evidence>
<dbReference type="SUPFAM" id="SSF53756">
    <property type="entry name" value="UDP-Glycosyltransferase/glycogen phosphorylase"/>
    <property type="match status" value="1"/>
</dbReference>
<protein>
    <submittedName>
        <fullName evidence="3">Glycosyltransferase family 4 protein</fullName>
    </submittedName>
</protein>
<dbReference type="RefSeq" id="WP_251224293.1">
    <property type="nucleotide sequence ID" value="NZ_JAMBOL010000017.1"/>
</dbReference>
<dbReference type="EMBL" id="JAMBOL010000017">
    <property type="protein sequence ID" value="MCM3715556.1"/>
    <property type="molecule type" value="Genomic_DNA"/>
</dbReference>
<dbReference type="PANTHER" id="PTHR46401:SF2">
    <property type="entry name" value="GLYCOSYLTRANSFERASE WBBK-RELATED"/>
    <property type="match status" value="1"/>
</dbReference>
<keyword evidence="1" id="KW-0808">Transferase</keyword>
<reference evidence="3" key="1">
    <citation type="submission" date="2022-05" db="EMBL/GenBank/DDBJ databases">
        <title>Comparative Genomics of Spacecraft Associated Microbes.</title>
        <authorList>
            <person name="Tran M.T."/>
            <person name="Wright A."/>
            <person name="Seuylemezian A."/>
            <person name="Eisen J."/>
            <person name="Coil D."/>
        </authorList>
    </citation>
    <scope>NUCLEOTIDE SEQUENCE</scope>
    <source>
        <strain evidence="3">214.1.1</strain>
    </source>
</reference>
<comment type="caution">
    <text evidence="3">The sequence shown here is derived from an EMBL/GenBank/DDBJ whole genome shotgun (WGS) entry which is preliminary data.</text>
</comment>
<evidence type="ECO:0000256" key="1">
    <source>
        <dbReference type="ARBA" id="ARBA00022679"/>
    </source>
</evidence>
<dbReference type="Proteomes" id="UP001139179">
    <property type="component" value="Unassembled WGS sequence"/>
</dbReference>
<dbReference type="GO" id="GO:0009103">
    <property type="term" value="P:lipopolysaccharide biosynthetic process"/>
    <property type="evidence" value="ECO:0007669"/>
    <property type="project" value="TreeGrafter"/>
</dbReference>
<evidence type="ECO:0000259" key="2">
    <source>
        <dbReference type="Pfam" id="PF00534"/>
    </source>
</evidence>
<dbReference type="GO" id="GO:0016757">
    <property type="term" value="F:glycosyltransferase activity"/>
    <property type="evidence" value="ECO:0007669"/>
    <property type="project" value="InterPro"/>
</dbReference>
<accession>A0A9X2DR30</accession>
<dbReference type="CDD" id="cd03801">
    <property type="entry name" value="GT4_PimA-like"/>
    <property type="match status" value="1"/>
</dbReference>
<dbReference type="PANTHER" id="PTHR46401">
    <property type="entry name" value="GLYCOSYLTRANSFERASE WBBK-RELATED"/>
    <property type="match status" value="1"/>
</dbReference>
<name>A0A9X2DR30_9BACI</name>